<evidence type="ECO:0000313" key="1">
    <source>
        <dbReference type="EMBL" id="CAK9045277.1"/>
    </source>
</evidence>
<keyword evidence="2" id="KW-1185">Reference proteome</keyword>
<accession>A0ABP0M3I9</accession>
<reference evidence="1 2" key="1">
    <citation type="submission" date="2024-02" db="EMBL/GenBank/DDBJ databases">
        <authorList>
            <person name="Chen Y."/>
            <person name="Shah S."/>
            <person name="Dougan E. K."/>
            <person name="Thang M."/>
            <person name="Chan C."/>
        </authorList>
    </citation>
    <scope>NUCLEOTIDE SEQUENCE [LARGE SCALE GENOMIC DNA]</scope>
</reference>
<organism evidence="1 2">
    <name type="scientific">Durusdinium trenchii</name>
    <dbReference type="NCBI Taxonomy" id="1381693"/>
    <lineage>
        <taxon>Eukaryota</taxon>
        <taxon>Sar</taxon>
        <taxon>Alveolata</taxon>
        <taxon>Dinophyceae</taxon>
        <taxon>Suessiales</taxon>
        <taxon>Symbiodiniaceae</taxon>
        <taxon>Durusdinium</taxon>
    </lineage>
</organism>
<comment type="caution">
    <text evidence="1">The sequence shown here is derived from an EMBL/GenBank/DDBJ whole genome shotgun (WGS) entry which is preliminary data.</text>
</comment>
<name>A0ABP0M3I9_9DINO</name>
<dbReference type="Proteomes" id="UP001642484">
    <property type="component" value="Unassembled WGS sequence"/>
</dbReference>
<evidence type="ECO:0000313" key="2">
    <source>
        <dbReference type="Proteomes" id="UP001642484"/>
    </source>
</evidence>
<proteinExistence type="predicted"/>
<dbReference type="EMBL" id="CAXAMN010015224">
    <property type="protein sequence ID" value="CAK9045277.1"/>
    <property type="molecule type" value="Genomic_DNA"/>
</dbReference>
<gene>
    <name evidence="1" type="ORF">CCMP2556_LOCUS23687</name>
</gene>
<sequence>MLPLISGTRALQHARVVGYASQRVASVIDRIQGGTRVAGHEDVNPCHTVGWVHSTYFSLSTKRYSTHDAFVQPKQVPTHVLRRREGWGVHSPAGARFGRVVNTTERLILEPTEEERKLASQLKAVGNQKSGHRQWHNLYAEYSGSSPLVLTAAM</sequence>
<protein>
    <submittedName>
        <fullName evidence="1">Uncharacterized protein</fullName>
    </submittedName>
</protein>